<proteinExistence type="predicted"/>
<keyword evidence="1" id="KW-0472">Membrane</keyword>
<dbReference type="Proteomes" id="UP001320609">
    <property type="component" value="Unassembled WGS sequence"/>
</dbReference>
<dbReference type="RefSeq" id="WP_240716716.1">
    <property type="nucleotide sequence ID" value="NZ_JAKVTW010000001.1"/>
</dbReference>
<evidence type="ECO:0000313" key="3">
    <source>
        <dbReference type="Proteomes" id="UP001320609"/>
    </source>
</evidence>
<evidence type="ECO:0008006" key="4">
    <source>
        <dbReference type="Google" id="ProtNLM"/>
    </source>
</evidence>
<keyword evidence="1" id="KW-0812">Transmembrane</keyword>
<name>A0ABS9S339_9GAMM</name>
<feature type="transmembrane region" description="Helical" evidence="1">
    <location>
        <begin position="140"/>
        <end position="157"/>
    </location>
</feature>
<reference evidence="2 3" key="1">
    <citation type="submission" date="2022-03" db="EMBL/GenBank/DDBJ databases">
        <title>Genomic signatures underlying metal tolerance in selected Arctic bacterial isolates.</title>
        <authorList>
            <person name="Thomas F.A."/>
            <person name="Venkatachalam S."/>
            <person name="Krishnan K.P."/>
        </authorList>
    </citation>
    <scope>NUCLEOTIDE SEQUENCE [LARGE SCALE GENOMIC DNA]</scope>
    <source>
        <strain evidence="2 3">HM116</strain>
    </source>
</reference>
<protein>
    <recommendedName>
        <fullName evidence="4">SMODS and SLOG-associating 2TM effector domain-containing protein</fullName>
    </recommendedName>
</protein>
<feature type="transmembrane region" description="Helical" evidence="1">
    <location>
        <begin position="54"/>
        <end position="70"/>
    </location>
</feature>
<feature type="transmembrane region" description="Helical" evidence="1">
    <location>
        <begin position="26"/>
        <end position="42"/>
    </location>
</feature>
<keyword evidence="1" id="KW-1133">Transmembrane helix</keyword>
<accession>A0ABS9S339</accession>
<evidence type="ECO:0000256" key="1">
    <source>
        <dbReference type="SAM" id="Phobius"/>
    </source>
</evidence>
<comment type="caution">
    <text evidence="2">The sequence shown here is derived from an EMBL/GenBank/DDBJ whole genome shotgun (WGS) entry which is preliminary data.</text>
</comment>
<sequence length="158" mass="17983">MSEYTRGDIISLWGVQESLLQSYRQIYLSSQSILVAAAFLLLEVQNPSTNTDISRVMIVLLGLATLFLWIKTTAHRRKAVTYVQAQLLEIDSGGSVANLYLHMQQHMNSQLNDTRSIERFTELVLAAKEDVWVGKLLQSLPYLFALVWVYVASAYWLI</sequence>
<keyword evidence="3" id="KW-1185">Reference proteome</keyword>
<dbReference type="EMBL" id="JAKVTW010000001">
    <property type="protein sequence ID" value="MCH4810438.1"/>
    <property type="molecule type" value="Genomic_DNA"/>
</dbReference>
<evidence type="ECO:0000313" key="2">
    <source>
        <dbReference type="EMBL" id="MCH4810438.1"/>
    </source>
</evidence>
<organism evidence="2 3">
    <name type="scientific">Vreelandella neptunia</name>
    <dbReference type="NCBI Taxonomy" id="115551"/>
    <lineage>
        <taxon>Bacteria</taxon>
        <taxon>Pseudomonadati</taxon>
        <taxon>Pseudomonadota</taxon>
        <taxon>Gammaproteobacteria</taxon>
        <taxon>Oceanospirillales</taxon>
        <taxon>Halomonadaceae</taxon>
        <taxon>Vreelandella</taxon>
    </lineage>
</organism>
<gene>
    <name evidence="2" type="ORF">MLE19_03745</name>
</gene>